<dbReference type="Pfam" id="PF11136">
    <property type="entry name" value="DUF2889"/>
    <property type="match status" value="1"/>
</dbReference>
<protein>
    <recommendedName>
        <fullName evidence="3">DUF2889 domain-containing protein</fullName>
    </recommendedName>
</protein>
<evidence type="ECO:0000313" key="2">
    <source>
        <dbReference type="Proteomes" id="UP000057158"/>
    </source>
</evidence>
<sequence length="156" mass="16707">MRKLNTMEDFQRDICYRVLVREDESIELTASMRDRFHDVDLRVVVDGATLAIREAGVTFSKSPSIHCGVVAKRLDGLLGVVIGPGLSRALNAALGGEQGCGNLRTLLLGLLPLALNVKAAAGIDDEDEMLDTIHRHLQGTCGGYPLDVKDGAHSAG</sequence>
<organism evidence="1 2">
    <name type="scientific">Desulfuromonas soudanensis</name>
    <dbReference type="NCBI Taxonomy" id="1603606"/>
    <lineage>
        <taxon>Bacteria</taxon>
        <taxon>Pseudomonadati</taxon>
        <taxon>Thermodesulfobacteriota</taxon>
        <taxon>Desulfuromonadia</taxon>
        <taxon>Desulfuromonadales</taxon>
        <taxon>Desulfuromonadaceae</taxon>
        <taxon>Desulfuromonas</taxon>
    </lineage>
</organism>
<keyword evidence="2" id="KW-1185">Reference proteome</keyword>
<evidence type="ECO:0000313" key="1">
    <source>
        <dbReference type="EMBL" id="ALC15570.1"/>
    </source>
</evidence>
<evidence type="ECO:0008006" key="3">
    <source>
        <dbReference type="Google" id="ProtNLM"/>
    </source>
</evidence>
<dbReference type="KEGG" id="des:DSOUD_0783"/>
<dbReference type="OrthoDB" id="5396989at2"/>
<dbReference type="RefSeq" id="WP_053549764.1">
    <property type="nucleotide sequence ID" value="NZ_CP010802.1"/>
</dbReference>
<dbReference type="STRING" id="1603606.DSOUD_0783"/>
<dbReference type="PATRIC" id="fig|1603606.3.peg.859"/>
<dbReference type="AlphaFoldDB" id="A0A0M4DG56"/>
<dbReference type="Proteomes" id="UP000057158">
    <property type="component" value="Chromosome"/>
</dbReference>
<name>A0A0M4DG56_9BACT</name>
<reference evidence="1 2" key="1">
    <citation type="submission" date="2015-07" db="EMBL/GenBank/DDBJ databases">
        <title>Isolation and Genomic Characterization of a Novel Halophilic Metal-Reducing Deltaproteobacterium from the Deep Subsurface.</title>
        <authorList>
            <person name="Badalamenti J.P."/>
            <person name="Summers Z.M."/>
            <person name="Gralnick J.A."/>
            <person name="Bond D.R."/>
        </authorList>
    </citation>
    <scope>NUCLEOTIDE SEQUENCE [LARGE SCALE GENOMIC DNA]</scope>
    <source>
        <strain evidence="1 2">WTL</strain>
    </source>
</reference>
<gene>
    <name evidence="1" type="ORF">DSOUD_0783</name>
</gene>
<dbReference type="InterPro" id="IPR021312">
    <property type="entry name" value="DUF2889"/>
</dbReference>
<accession>A0A0M4DG56</accession>
<dbReference type="EMBL" id="CP010802">
    <property type="protein sequence ID" value="ALC15570.1"/>
    <property type="molecule type" value="Genomic_DNA"/>
</dbReference>
<proteinExistence type="predicted"/>